<reference evidence="14 15" key="1">
    <citation type="journal article" date="2016" name="Proc. Natl. Acad. Sci. U.S.A.">
        <title>Comparative genomics of biotechnologically important yeasts.</title>
        <authorList>
            <person name="Riley R."/>
            <person name="Haridas S."/>
            <person name="Wolfe K.H."/>
            <person name="Lopes M.R."/>
            <person name="Hittinger C.T."/>
            <person name="Goeker M."/>
            <person name="Salamov A.A."/>
            <person name="Wisecaver J.H."/>
            <person name="Long T.M."/>
            <person name="Calvey C.H."/>
            <person name="Aerts A.L."/>
            <person name="Barry K.W."/>
            <person name="Choi C."/>
            <person name="Clum A."/>
            <person name="Coughlan A.Y."/>
            <person name="Deshpande S."/>
            <person name="Douglass A.P."/>
            <person name="Hanson S.J."/>
            <person name="Klenk H.-P."/>
            <person name="LaButti K.M."/>
            <person name="Lapidus A."/>
            <person name="Lindquist E.A."/>
            <person name="Lipzen A.M."/>
            <person name="Meier-Kolthoff J.P."/>
            <person name="Ohm R.A."/>
            <person name="Otillar R.P."/>
            <person name="Pangilinan J.L."/>
            <person name="Peng Y."/>
            <person name="Rokas A."/>
            <person name="Rosa C.A."/>
            <person name="Scheuner C."/>
            <person name="Sibirny A.A."/>
            <person name="Slot J.C."/>
            <person name="Stielow J.B."/>
            <person name="Sun H."/>
            <person name="Kurtzman C.P."/>
            <person name="Blackwell M."/>
            <person name="Grigoriev I.V."/>
            <person name="Jeffries T.W."/>
        </authorList>
    </citation>
    <scope>NUCLEOTIDE SEQUENCE [LARGE SCALE GENOMIC DNA]</scope>
    <source>
        <strain evidence="15">ATCC 58044 / CBS 1984 / NCYC 433 / NRRL Y-366-8</strain>
    </source>
</reference>
<evidence type="ECO:0000256" key="10">
    <source>
        <dbReference type="ARBA" id="ARBA00023329"/>
    </source>
</evidence>
<dbReference type="GO" id="GO:0006890">
    <property type="term" value="P:retrograde vesicle-mediated transport, Golgi to endoplasmic reticulum"/>
    <property type="evidence" value="ECO:0007669"/>
    <property type="project" value="UniProtKB-UniRule"/>
</dbReference>
<evidence type="ECO:0000256" key="4">
    <source>
        <dbReference type="ARBA" id="ARBA00022448"/>
    </source>
</evidence>
<evidence type="ECO:0000313" key="15">
    <source>
        <dbReference type="Proteomes" id="UP000094112"/>
    </source>
</evidence>
<evidence type="ECO:0000256" key="11">
    <source>
        <dbReference type="ARBA" id="ARBA00045555"/>
    </source>
</evidence>
<evidence type="ECO:0000313" key="14">
    <source>
        <dbReference type="EMBL" id="ODQ56845.1"/>
    </source>
</evidence>
<evidence type="ECO:0000259" key="13">
    <source>
        <dbReference type="Pfam" id="PF01217"/>
    </source>
</evidence>
<protein>
    <recommendedName>
        <fullName evidence="12">Coatomer subunit zeta</fullName>
    </recommendedName>
</protein>
<evidence type="ECO:0000256" key="6">
    <source>
        <dbReference type="ARBA" id="ARBA00022892"/>
    </source>
</evidence>
<dbReference type="GeneID" id="30201221"/>
<evidence type="ECO:0000256" key="12">
    <source>
        <dbReference type="RuleBase" id="RU366053"/>
    </source>
</evidence>
<dbReference type="OrthoDB" id="10249988at2759"/>
<gene>
    <name evidence="14" type="ORF">WICANDRAFT_65726</name>
</gene>
<dbReference type="GO" id="GO:0006891">
    <property type="term" value="P:intra-Golgi vesicle-mediated transport"/>
    <property type="evidence" value="ECO:0007669"/>
    <property type="project" value="TreeGrafter"/>
</dbReference>
<evidence type="ECO:0000256" key="5">
    <source>
        <dbReference type="ARBA" id="ARBA00022490"/>
    </source>
</evidence>
<comment type="subunit">
    <text evidence="3 12">Oligomeric complex that consists of at least the alpha, beta, beta', gamma, delta, epsilon and zeta subunits.</text>
</comment>
<organism evidence="14 15">
    <name type="scientific">Wickerhamomyces anomalus (strain ATCC 58044 / CBS 1984 / NCYC 433 / NRRL Y-366-8)</name>
    <name type="common">Yeast</name>
    <name type="synonym">Hansenula anomala</name>
    <dbReference type="NCBI Taxonomy" id="683960"/>
    <lineage>
        <taxon>Eukaryota</taxon>
        <taxon>Fungi</taxon>
        <taxon>Dikarya</taxon>
        <taxon>Ascomycota</taxon>
        <taxon>Saccharomycotina</taxon>
        <taxon>Saccharomycetes</taxon>
        <taxon>Phaffomycetales</taxon>
        <taxon>Wickerhamomycetaceae</taxon>
        <taxon>Wickerhamomyces</taxon>
    </lineage>
</organism>
<dbReference type="EMBL" id="KV454215">
    <property type="protein sequence ID" value="ODQ56845.1"/>
    <property type="molecule type" value="Genomic_DNA"/>
</dbReference>
<evidence type="ECO:0000256" key="7">
    <source>
        <dbReference type="ARBA" id="ARBA00022927"/>
    </source>
</evidence>
<dbReference type="GO" id="GO:0000139">
    <property type="term" value="C:Golgi membrane"/>
    <property type="evidence" value="ECO:0007669"/>
    <property type="project" value="UniProtKB-SubCell"/>
</dbReference>
<dbReference type="InterPro" id="IPR011012">
    <property type="entry name" value="Longin-like_dom_sf"/>
</dbReference>
<keyword evidence="10 12" id="KW-0968">Cytoplasmic vesicle</keyword>
<evidence type="ECO:0000256" key="2">
    <source>
        <dbReference type="ARBA" id="ARBA00006972"/>
    </source>
</evidence>
<name>A0A1E3NUM5_WICAA</name>
<evidence type="ECO:0000256" key="1">
    <source>
        <dbReference type="ARBA" id="ARBA00004255"/>
    </source>
</evidence>
<dbReference type="SUPFAM" id="SSF64356">
    <property type="entry name" value="SNARE-like"/>
    <property type="match status" value="1"/>
</dbReference>
<dbReference type="AlphaFoldDB" id="A0A1E3NUM5"/>
<keyword evidence="9 12" id="KW-0472">Membrane</keyword>
<keyword evidence="6 12" id="KW-0931">ER-Golgi transport</keyword>
<dbReference type="Gene3D" id="3.30.450.60">
    <property type="match status" value="1"/>
</dbReference>
<dbReference type="Proteomes" id="UP000094112">
    <property type="component" value="Unassembled WGS sequence"/>
</dbReference>
<dbReference type="STRING" id="683960.A0A1E3NUM5"/>
<keyword evidence="5 12" id="KW-0963">Cytoplasm</keyword>
<keyword evidence="15" id="KW-1185">Reference proteome</keyword>
<dbReference type="Pfam" id="PF01217">
    <property type="entry name" value="Clat_adaptor_s"/>
    <property type="match status" value="1"/>
</dbReference>
<dbReference type="PANTHER" id="PTHR11043">
    <property type="entry name" value="ZETA-COAT PROTEIN"/>
    <property type="match status" value="1"/>
</dbReference>
<dbReference type="GO" id="GO:0030126">
    <property type="term" value="C:COPI vesicle coat"/>
    <property type="evidence" value="ECO:0007669"/>
    <property type="project" value="UniProtKB-UniRule"/>
</dbReference>
<accession>A0A1E3NUM5</accession>
<evidence type="ECO:0000256" key="8">
    <source>
        <dbReference type="ARBA" id="ARBA00023034"/>
    </source>
</evidence>
<keyword evidence="7 12" id="KW-0653">Protein transport</keyword>
<comment type="subcellular location">
    <subcellularLocation>
        <location evidence="12">Cytoplasm</location>
    </subcellularLocation>
    <subcellularLocation>
        <location evidence="1 12">Golgi apparatus membrane</location>
        <topology evidence="1 12">Peripheral membrane protein</topology>
        <orientation evidence="1 12">Cytoplasmic side</orientation>
    </subcellularLocation>
    <subcellularLocation>
        <location evidence="12">Cytoplasmic vesicle</location>
        <location evidence="12">COPI-coated vesicle membrane</location>
        <topology evidence="12">Peripheral membrane protein</topology>
        <orientation evidence="12">Cytoplasmic side</orientation>
    </subcellularLocation>
</comment>
<dbReference type="PANTHER" id="PTHR11043:SF0">
    <property type="entry name" value="COATOMER SUBUNIT ZETA"/>
    <property type="match status" value="1"/>
</dbReference>
<evidence type="ECO:0000256" key="9">
    <source>
        <dbReference type="ARBA" id="ARBA00023136"/>
    </source>
</evidence>
<comment type="function">
    <text evidence="11">The coatomer is a cytosolic protein complex that binds to dilysine motifs and reversibly associates with Golgi non-clathrin-coated vesicles, which further mediate biosynthetic protein transport from the ER, via the Golgi up to the trans Golgi network. Coatomer complex is required for budding from Golgi membranes, and is essential for the retrograde Golgi-to-ER transport of dilysine-tagged proteins. The zeta subunit may be involved in regulating the coat assembly and, hence, the rate of biosynthetic protein transport due to its association-dissociation properties with the coatomer complex.</text>
</comment>
<dbReference type="InterPro" id="IPR039652">
    <property type="entry name" value="Coatomer_zeta"/>
</dbReference>
<evidence type="ECO:0000256" key="3">
    <source>
        <dbReference type="ARBA" id="ARBA00011775"/>
    </source>
</evidence>
<dbReference type="FunFam" id="3.30.450.60:FF:000013">
    <property type="entry name" value="Coatomer subunit zeta"/>
    <property type="match status" value="1"/>
</dbReference>
<dbReference type="RefSeq" id="XP_019036052.1">
    <property type="nucleotide sequence ID" value="XM_019183975.1"/>
</dbReference>
<comment type="similarity">
    <text evidence="2 12">Belongs to the adaptor complexes small subunit family.</text>
</comment>
<dbReference type="InterPro" id="IPR022775">
    <property type="entry name" value="AP_mu_sigma_su"/>
</dbReference>
<dbReference type="GO" id="GO:0006886">
    <property type="term" value="P:intracellular protein transport"/>
    <property type="evidence" value="ECO:0007669"/>
    <property type="project" value="TreeGrafter"/>
</dbReference>
<keyword evidence="4 12" id="KW-0813">Transport</keyword>
<feature type="domain" description="AP complex mu/sigma subunit" evidence="13">
    <location>
        <begin position="10"/>
        <end position="151"/>
    </location>
</feature>
<keyword evidence="8 12" id="KW-0333">Golgi apparatus</keyword>
<proteinExistence type="inferred from homology"/>
<sequence length="191" mass="21543">MSKNLSLYAVDAFLILDNEGKRLYAKYYKAPHQQEQEESKFSSLKAQKSFEKALFAKTFKQNGDIILFENHIVVYKEVSDVVIYLVSGLDENESVLFTTLEGFKDGLDKVLNFQVDKKTIQENYDKVSIAADETIDDGIILETESSIIAARTSKAPTNEPSLKNIDLSEKGLFNAFNFARGKLAERLQQGL</sequence>